<proteinExistence type="predicted"/>
<sequence length="60" mass="7148">MTGPAATKTPWDDWWAQLLEIARRSGNTPGMPETWKEYNWARNQTPKEAYDAEYNMDNWR</sequence>
<accession>A0A0P9H608</accession>
<reference evidence="1 2" key="1">
    <citation type="submission" date="2015-09" db="EMBL/GenBank/DDBJ databases">
        <title>Genome announcement of multiple Pseudomonas syringae strains.</title>
        <authorList>
            <person name="Thakur S."/>
            <person name="Wang P.W."/>
            <person name="Gong Y."/>
            <person name="Weir B.S."/>
            <person name="Guttman D.S."/>
        </authorList>
    </citation>
    <scope>NUCLEOTIDE SEQUENCE [LARGE SCALE GENOMIC DNA]</scope>
    <source>
        <strain evidence="1 2">ICMP2802</strain>
    </source>
</reference>
<evidence type="ECO:0000313" key="2">
    <source>
        <dbReference type="Proteomes" id="UP000050297"/>
    </source>
</evidence>
<dbReference type="RefSeq" id="WP_079998165.1">
    <property type="nucleotide sequence ID" value="NZ_LGAR01000179.1"/>
</dbReference>
<organism evidence="1 2">
    <name type="scientific">Pseudomonas syringae pv. aceris</name>
    <dbReference type="NCBI Taxonomy" id="199198"/>
    <lineage>
        <taxon>Bacteria</taxon>
        <taxon>Pseudomonadati</taxon>
        <taxon>Pseudomonadota</taxon>
        <taxon>Gammaproteobacteria</taxon>
        <taxon>Pseudomonadales</taxon>
        <taxon>Pseudomonadaceae</taxon>
        <taxon>Pseudomonas</taxon>
        <taxon>Pseudomonas syringae</taxon>
    </lineage>
</organism>
<dbReference type="AlphaFoldDB" id="A0A0P9H608"/>
<dbReference type="PATRIC" id="fig|199198.5.peg.2010"/>
<dbReference type="Proteomes" id="UP000050297">
    <property type="component" value="Unassembled WGS sequence"/>
</dbReference>
<dbReference type="EMBL" id="LJPM01000427">
    <property type="protein sequence ID" value="KPW15363.1"/>
    <property type="molecule type" value="Genomic_DNA"/>
</dbReference>
<gene>
    <name evidence="1" type="ORF">ALO91_01417</name>
</gene>
<evidence type="ECO:0000313" key="1">
    <source>
        <dbReference type="EMBL" id="KPW15363.1"/>
    </source>
</evidence>
<name>A0A0P9H608_PSESX</name>
<comment type="caution">
    <text evidence="1">The sequence shown here is derived from an EMBL/GenBank/DDBJ whole genome shotgun (WGS) entry which is preliminary data.</text>
</comment>
<protein>
    <submittedName>
        <fullName evidence="1">Uncharacterized protein</fullName>
    </submittedName>
</protein>